<organism evidence="10 11">
    <name type="scientific">Croceibacterium atlanticum</name>
    <dbReference type="NCBI Taxonomy" id="1267766"/>
    <lineage>
        <taxon>Bacteria</taxon>
        <taxon>Pseudomonadati</taxon>
        <taxon>Pseudomonadota</taxon>
        <taxon>Alphaproteobacteria</taxon>
        <taxon>Sphingomonadales</taxon>
        <taxon>Erythrobacteraceae</taxon>
        <taxon>Croceibacterium</taxon>
    </lineage>
</organism>
<dbReference type="EC" id="2.8.1.10" evidence="3 8"/>
<dbReference type="CDD" id="cd00565">
    <property type="entry name" value="Ubl_ThiS"/>
    <property type="match status" value="1"/>
</dbReference>
<feature type="binding site" evidence="8">
    <location>
        <begin position="281"/>
        <end position="282"/>
    </location>
    <ligand>
        <name>1-deoxy-D-xylulose 5-phosphate</name>
        <dbReference type="ChEBI" id="CHEBI:57792"/>
    </ligand>
</feature>
<dbReference type="InterPro" id="IPR010035">
    <property type="entry name" value="Thi_S"/>
</dbReference>
<dbReference type="EMBL" id="CP011452">
    <property type="protein sequence ID" value="AKH43299.1"/>
    <property type="molecule type" value="Genomic_DNA"/>
</dbReference>
<accession>A0A0F7KUK7</accession>
<protein>
    <recommendedName>
        <fullName evidence="3 8">Thiazole synthase</fullName>
        <ecNumber evidence="3 8">2.8.1.10</ecNumber>
    </recommendedName>
</protein>
<dbReference type="UniPathway" id="UPA00060"/>
<dbReference type="PATRIC" id="fig|1267766.3.peg.2294"/>
<evidence type="ECO:0000313" key="10">
    <source>
        <dbReference type="EMBL" id="AKH43299.1"/>
    </source>
</evidence>
<comment type="subunit">
    <text evidence="8">Homotetramer. Forms heterodimers with either ThiH or ThiS.</text>
</comment>
<dbReference type="GO" id="GO:0005737">
    <property type="term" value="C:cytoplasm"/>
    <property type="evidence" value="ECO:0007669"/>
    <property type="project" value="UniProtKB-SubCell"/>
</dbReference>
<proteinExistence type="inferred from homology"/>
<gene>
    <name evidence="8 10" type="primary">thiG</name>
    <name evidence="10" type="ORF">WYH_02267</name>
</gene>
<evidence type="ECO:0000256" key="8">
    <source>
        <dbReference type="HAMAP-Rule" id="MF_00443"/>
    </source>
</evidence>
<feature type="binding site" evidence="8">
    <location>
        <begin position="303"/>
        <end position="304"/>
    </location>
    <ligand>
        <name>1-deoxy-D-xylulose 5-phosphate</name>
        <dbReference type="ChEBI" id="CHEBI:57792"/>
    </ligand>
</feature>
<dbReference type="HAMAP" id="MF_00443">
    <property type="entry name" value="ThiG"/>
    <property type="match status" value="1"/>
</dbReference>
<dbReference type="CDD" id="cd04728">
    <property type="entry name" value="ThiG"/>
    <property type="match status" value="1"/>
</dbReference>
<dbReference type="KEGG" id="aay:WYH_02267"/>
<dbReference type="AlphaFoldDB" id="A0A0F7KUK7"/>
<dbReference type="InterPro" id="IPR012675">
    <property type="entry name" value="Beta-grasp_dom_sf"/>
</dbReference>
<reference evidence="10" key="1">
    <citation type="submission" date="2015-05" db="EMBL/GenBank/DDBJ databases">
        <title>The complete genome of Altererythrobacter atlanticus strain 26DY36.</title>
        <authorList>
            <person name="Wu Y.-H."/>
            <person name="Cheng H."/>
            <person name="Wu X.-W."/>
        </authorList>
    </citation>
    <scope>NUCLEOTIDE SEQUENCE [LARGE SCALE GENOMIC DNA]</scope>
    <source>
        <strain evidence="10">26DY36</strain>
    </source>
</reference>
<dbReference type="SUPFAM" id="SSF54285">
    <property type="entry name" value="MoaD/ThiS"/>
    <property type="match status" value="1"/>
</dbReference>
<name>A0A0F7KUK7_9SPHN</name>
<keyword evidence="4 8" id="KW-0808">Transferase</keyword>
<evidence type="ECO:0000313" key="11">
    <source>
        <dbReference type="Proteomes" id="UP000034392"/>
    </source>
</evidence>
<evidence type="ECO:0000256" key="1">
    <source>
        <dbReference type="ARBA" id="ARBA00002834"/>
    </source>
</evidence>
<feature type="active site" description="Schiff-base intermediate with DXP" evidence="8">
    <location>
        <position position="194"/>
    </location>
</feature>
<dbReference type="InterPro" id="IPR033983">
    <property type="entry name" value="Thiazole_synthase_ThiG"/>
</dbReference>
<dbReference type="InterPro" id="IPR013785">
    <property type="entry name" value="Aldolase_TIM"/>
</dbReference>
<dbReference type="GO" id="GO:1990107">
    <property type="term" value="F:thiazole synthase activity"/>
    <property type="evidence" value="ECO:0007669"/>
    <property type="project" value="UniProtKB-EC"/>
</dbReference>
<evidence type="ECO:0000256" key="4">
    <source>
        <dbReference type="ARBA" id="ARBA00022679"/>
    </source>
</evidence>
<dbReference type="Gene3D" id="3.20.20.70">
    <property type="entry name" value="Aldolase class I"/>
    <property type="match status" value="1"/>
</dbReference>
<evidence type="ECO:0000256" key="6">
    <source>
        <dbReference type="ARBA" id="ARBA00023270"/>
    </source>
</evidence>
<feature type="domain" description="Thiazole synthase ThiG" evidence="9">
    <location>
        <begin position="102"/>
        <end position="346"/>
    </location>
</feature>
<dbReference type="InterPro" id="IPR008867">
    <property type="entry name" value="ThiG"/>
</dbReference>
<dbReference type="PANTHER" id="PTHR34266">
    <property type="entry name" value="THIAZOLE SYNTHASE"/>
    <property type="match status" value="1"/>
</dbReference>
<comment type="pathway">
    <text evidence="2 8">Cofactor biosynthesis; thiamine diphosphate biosynthesis.</text>
</comment>
<comment type="catalytic activity">
    <reaction evidence="7 8">
        <text>[ThiS sulfur-carrier protein]-C-terminal-Gly-aminoethanethioate + 2-iminoacetate + 1-deoxy-D-xylulose 5-phosphate = [ThiS sulfur-carrier protein]-C-terminal Gly-Gly + 2-[(2R,5Z)-2-carboxy-4-methylthiazol-5(2H)-ylidene]ethyl phosphate + 2 H2O + H(+)</text>
        <dbReference type="Rhea" id="RHEA:26297"/>
        <dbReference type="Rhea" id="RHEA-COMP:12909"/>
        <dbReference type="Rhea" id="RHEA-COMP:19908"/>
        <dbReference type="ChEBI" id="CHEBI:15377"/>
        <dbReference type="ChEBI" id="CHEBI:15378"/>
        <dbReference type="ChEBI" id="CHEBI:57792"/>
        <dbReference type="ChEBI" id="CHEBI:62899"/>
        <dbReference type="ChEBI" id="CHEBI:77846"/>
        <dbReference type="ChEBI" id="CHEBI:90778"/>
        <dbReference type="ChEBI" id="CHEBI:232372"/>
        <dbReference type="EC" id="2.8.1.10"/>
    </reaction>
</comment>
<feature type="binding site" evidence="8">
    <location>
        <position position="255"/>
    </location>
    <ligand>
        <name>1-deoxy-D-xylulose 5-phosphate</name>
        <dbReference type="ChEBI" id="CHEBI:57792"/>
    </ligand>
</feature>
<dbReference type="Pfam" id="PF02597">
    <property type="entry name" value="ThiS"/>
    <property type="match status" value="1"/>
</dbReference>
<dbReference type="GO" id="GO:0009229">
    <property type="term" value="P:thiamine diphosphate biosynthetic process"/>
    <property type="evidence" value="ECO:0007669"/>
    <property type="project" value="UniProtKB-UniRule"/>
</dbReference>
<dbReference type="NCBIfam" id="TIGR01683">
    <property type="entry name" value="thiS"/>
    <property type="match status" value="1"/>
</dbReference>
<keyword evidence="11" id="KW-1185">Reference proteome</keyword>
<dbReference type="InterPro" id="IPR003749">
    <property type="entry name" value="ThiS/MoaD-like"/>
</dbReference>
<keyword evidence="6 8" id="KW-0704">Schiff base</keyword>
<sequence>MSRNARPGVACTGDNKRYLARVMTAPLTLTVNGETRRTPAPTIAELVKELGLKPEKVAVERNGEIVPRSTLAEAALTDGDVLEIVHFVGGGAPEPEDDSWEVAGHRFTSRLIVGTGKYKDFAQNAAALEASGAEIVTVAVRRVNVSDPNAPMLTDYIDPKKITYLPNTAGCFTAEDAIRTLRLAREAGGWDLVKLEVLGEARTLYPDMRETLRATEVLVKEGFKPMVYCTDDPIAAKQLEEAGAVAIMPLGAPIGSGLGIQNRVTIRLIVEGAKVPVLVDAGVGTASDAAVAMELGCDGVLMNTAIAEAKDPIRMARAMKLAVQGGRDAYLAGRMATRRYADPSSPLAGLI</sequence>
<evidence type="ECO:0000256" key="7">
    <source>
        <dbReference type="ARBA" id="ARBA00049897"/>
    </source>
</evidence>
<dbReference type="STRING" id="1267766.WYH_02267"/>
<comment type="similarity">
    <text evidence="8">Belongs to the ThiG family.</text>
</comment>
<dbReference type="Pfam" id="PF05690">
    <property type="entry name" value="ThiG"/>
    <property type="match status" value="1"/>
</dbReference>
<dbReference type="InterPro" id="IPR016155">
    <property type="entry name" value="Mopterin_synth/thiamin_S_b"/>
</dbReference>
<dbReference type="Proteomes" id="UP000034392">
    <property type="component" value="Chromosome"/>
</dbReference>
<evidence type="ECO:0000256" key="3">
    <source>
        <dbReference type="ARBA" id="ARBA00011960"/>
    </source>
</evidence>
<keyword evidence="5 8" id="KW-0784">Thiamine biosynthesis</keyword>
<dbReference type="PANTHER" id="PTHR34266:SF2">
    <property type="entry name" value="THIAZOLE SYNTHASE"/>
    <property type="match status" value="1"/>
</dbReference>
<comment type="function">
    <text evidence="1 8">Catalyzes the rearrangement of 1-deoxy-D-xylulose 5-phosphate (DXP) to produce the thiazole phosphate moiety of thiamine. Sulfur is provided by the thiocarboxylate moiety of the carrier protein ThiS. In vitro, sulfur can be provided by H(2)S.</text>
</comment>
<dbReference type="SUPFAM" id="SSF110399">
    <property type="entry name" value="ThiG-like"/>
    <property type="match status" value="1"/>
</dbReference>
<evidence type="ECO:0000259" key="9">
    <source>
        <dbReference type="Pfam" id="PF05690"/>
    </source>
</evidence>
<dbReference type="Gene3D" id="3.10.20.30">
    <property type="match status" value="1"/>
</dbReference>
<evidence type="ECO:0000256" key="5">
    <source>
        <dbReference type="ARBA" id="ARBA00022977"/>
    </source>
</evidence>
<comment type="subcellular location">
    <subcellularLocation>
        <location evidence="8">Cytoplasm</location>
    </subcellularLocation>
</comment>
<evidence type="ECO:0000256" key="2">
    <source>
        <dbReference type="ARBA" id="ARBA00004948"/>
    </source>
</evidence>
<keyword evidence="8" id="KW-0963">Cytoplasm</keyword>